<evidence type="ECO:0000256" key="1">
    <source>
        <dbReference type="SAM" id="MobiDB-lite"/>
    </source>
</evidence>
<accession>A0A7W8N4G4</accession>
<dbReference type="Proteomes" id="UP000569092">
    <property type="component" value="Unassembled WGS sequence"/>
</dbReference>
<sequence>MPAKVTRKTTKGKIQAIQPEDERTCQSQQQPEDDKSTTQVRHVAPL</sequence>
<organism evidence="2 3">
    <name type="scientific">Tunturiibacter lichenicola</name>
    <dbReference type="NCBI Taxonomy" id="2051959"/>
    <lineage>
        <taxon>Bacteria</taxon>
        <taxon>Pseudomonadati</taxon>
        <taxon>Acidobacteriota</taxon>
        <taxon>Terriglobia</taxon>
        <taxon>Terriglobales</taxon>
        <taxon>Acidobacteriaceae</taxon>
        <taxon>Tunturiibacter</taxon>
    </lineage>
</organism>
<dbReference type="AlphaFoldDB" id="A0A7W8N4G4"/>
<proteinExistence type="predicted"/>
<evidence type="ECO:0000313" key="3">
    <source>
        <dbReference type="Proteomes" id="UP000569092"/>
    </source>
</evidence>
<comment type="caution">
    <text evidence="2">The sequence shown here is derived from an EMBL/GenBank/DDBJ whole genome shotgun (WGS) entry which is preliminary data.</text>
</comment>
<gene>
    <name evidence="2" type="ORF">HDF10_002472</name>
</gene>
<dbReference type="EMBL" id="JACHDZ010000003">
    <property type="protein sequence ID" value="MBB5344493.1"/>
    <property type="molecule type" value="Genomic_DNA"/>
</dbReference>
<evidence type="ECO:0000313" key="2">
    <source>
        <dbReference type="EMBL" id="MBB5344493.1"/>
    </source>
</evidence>
<feature type="region of interest" description="Disordered" evidence="1">
    <location>
        <begin position="1"/>
        <end position="46"/>
    </location>
</feature>
<name>A0A7W8N4G4_9BACT</name>
<reference evidence="2 3" key="1">
    <citation type="submission" date="2020-08" db="EMBL/GenBank/DDBJ databases">
        <title>Genomic Encyclopedia of Type Strains, Phase IV (KMG-V): Genome sequencing to study the core and pangenomes of soil and plant-associated prokaryotes.</title>
        <authorList>
            <person name="Whitman W."/>
        </authorList>
    </citation>
    <scope>NUCLEOTIDE SEQUENCE [LARGE SCALE GENOMIC DNA]</scope>
    <source>
        <strain evidence="2 3">M8US30</strain>
    </source>
</reference>
<protein>
    <submittedName>
        <fullName evidence="2">Uncharacterized protein</fullName>
    </submittedName>
</protein>
<feature type="compositionally biased region" description="Basic residues" evidence="1">
    <location>
        <begin position="1"/>
        <end position="11"/>
    </location>
</feature>